<evidence type="ECO:0000313" key="1">
    <source>
        <dbReference type="EMBL" id="GGS52122.1"/>
    </source>
</evidence>
<dbReference type="NCBIfam" id="TIGR04268">
    <property type="entry name" value="FxSxx-COOH"/>
    <property type="match status" value="1"/>
</dbReference>
<accession>A0A918LIM1</accession>
<evidence type="ECO:0000313" key="2">
    <source>
        <dbReference type="Proteomes" id="UP000660680"/>
    </source>
</evidence>
<protein>
    <recommendedName>
        <fullName evidence="3">FXSXX-COOH protein</fullName>
    </recommendedName>
</protein>
<keyword evidence="2" id="KW-1185">Reference proteome</keyword>
<dbReference type="EMBL" id="BMRB01000006">
    <property type="protein sequence ID" value="GGS52122.1"/>
    <property type="molecule type" value="Genomic_DNA"/>
</dbReference>
<reference evidence="1" key="2">
    <citation type="submission" date="2020-09" db="EMBL/GenBank/DDBJ databases">
        <authorList>
            <person name="Sun Q."/>
            <person name="Ohkuma M."/>
        </authorList>
    </citation>
    <scope>NUCLEOTIDE SEQUENCE</scope>
    <source>
        <strain evidence="1">JCM 3276</strain>
    </source>
</reference>
<comment type="caution">
    <text evidence="1">The sequence shown here is derived from an EMBL/GenBank/DDBJ whole genome shotgun (WGS) entry which is preliminary data.</text>
</comment>
<dbReference type="RefSeq" id="WP_189213410.1">
    <property type="nucleotide sequence ID" value="NZ_BMRB01000006.1"/>
</dbReference>
<gene>
    <name evidence="1" type="ORF">GCM10010171_53990</name>
</gene>
<name>A0A918LIM1_9PSEU</name>
<dbReference type="AlphaFoldDB" id="A0A918LIM1"/>
<sequence length="62" mass="6426">MTSKNATPPPEPGDVGGLLDVSGIDLDAIAALPDPVLRNALRRVLASRAALPDRFAAFQSSL</sequence>
<proteinExistence type="predicted"/>
<reference evidence="1" key="1">
    <citation type="journal article" date="2014" name="Int. J. Syst. Evol. Microbiol.">
        <title>Complete genome sequence of Corynebacterium casei LMG S-19264T (=DSM 44701T), isolated from a smear-ripened cheese.</title>
        <authorList>
            <consortium name="US DOE Joint Genome Institute (JGI-PGF)"/>
            <person name="Walter F."/>
            <person name="Albersmeier A."/>
            <person name="Kalinowski J."/>
            <person name="Ruckert C."/>
        </authorList>
    </citation>
    <scope>NUCLEOTIDE SEQUENCE</scope>
    <source>
        <strain evidence="1">JCM 3276</strain>
    </source>
</reference>
<dbReference type="InterPro" id="IPR026334">
    <property type="entry name" value="FxSxx-COOH"/>
</dbReference>
<evidence type="ECO:0008006" key="3">
    <source>
        <dbReference type="Google" id="ProtNLM"/>
    </source>
</evidence>
<dbReference type="Proteomes" id="UP000660680">
    <property type="component" value="Unassembled WGS sequence"/>
</dbReference>
<organism evidence="1 2">
    <name type="scientific">Actinokineospora fastidiosa</name>
    <dbReference type="NCBI Taxonomy" id="1816"/>
    <lineage>
        <taxon>Bacteria</taxon>
        <taxon>Bacillati</taxon>
        <taxon>Actinomycetota</taxon>
        <taxon>Actinomycetes</taxon>
        <taxon>Pseudonocardiales</taxon>
        <taxon>Pseudonocardiaceae</taxon>
        <taxon>Actinokineospora</taxon>
    </lineage>
</organism>